<reference evidence="1" key="2">
    <citation type="journal article" date="2024" name="Plant">
        <title>Genomic evolution and insights into agronomic trait innovations of Sesamum species.</title>
        <authorList>
            <person name="Miao H."/>
            <person name="Wang L."/>
            <person name="Qu L."/>
            <person name="Liu H."/>
            <person name="Sun Y."/>
            <person name="Le M."/>
            <person name="Wang Q."/>
            <person name="Wei S."/>
            <person name="Zheng Y."/>
            <person name="Lin W."/>
            <person name="Duan Y."/>
            <person name="Cao H."/>
            <person name="Xiong S."/>
            <person name="Wang X."/>
            <person name="Wei L."/>
            <person name="Li C."/>
            <person name="Ma Q."/>
            <person name="Ju M."/>
            <person name="Zhao R."/>
            <person name="Li G."/>
            <person name="Mu C."/>
            <person name="Tian Q."/>
            <person name="Mei H."/>
            <person name="Zhang T."/>
            <person name="Gao T."/>
            <person name="Zhang H."/>
        </authorList>
    </citation>
    <scope>NUCLEOTIDE SEQUENCE</scope>
    <source>
        <strain evidence="1">G02</strain>
    </source>
</reference>
<accession>A0AAW2VNH5</accession>
<protein>
    <recommendedName>
        <fullName evidence="2">Reverse transcriptase</fullName>
    </recommendedName>
</protein>
<proteinExistence type="predicted"/>
<gene>
    <name evidence="1" type="ORF">Sradi_0729700</name>
</gene>
<evidence type="ECO:0008006" key="2">
    <source>
        <dbReference type="Google" id="ProtNLM"/>
    </source>
</evidence>
<reference evidence="1" key="1">
    <citation type="submission" date="2020-06" db="EMBL/GenBank/DDBJ databases">
        <authorList>
            <person name="Li T."/>
            <person name="Hu X."/>
            <person name="Zhang T."/>
            <person name="Song X."/>
            <person name="Zhang H."/>
            <person name="Dai N."/>
            <person name="Sheng W."/>
            <person name="Hou X."/>
            <person name="Wei L."/>
        </authorList>
    </citation>
    <scope>NUCLEOTIDE SEQUENCE</scope>
    <source>
        <strain evidence="1">G02</strain>
        <tissue evidence="1">Leaf</tissue>
    </source>
</reference>
<dbReference type="AlphaFoldDB" id="A0AAW2VNH5"/>
<sequence length="98" mass="11118">MGEVFGNIDRRVTDAMNDALDLPFTSEEVLNALKQMHPLKSQRPDGMLPIFYQKYWSFVGPDVCSSVLDFLNHGSFNPLVNFTHIVMIPKCPNLNDMS</sequence>
<comment type="caution">
    <text evidence="1">The sequence shown here is derived from an EMBL/GenBank/DDBJ whole genome shotgun (WGS) entry which is preliminary data.</text>
</comment>
<organism evidence="1">
    <name type="scientific">Sesamum radiatum</name>
    <name type="common">Black benniseed</name>
    <dbReference type="NCBI Taxonomy" id="300843"/>
    <lineage>
        <taxon>Eukaryota</taxon>
        <taxon>Viridiplantae</taxon>
        <taxon>Streptophyta</taxon>
        <taxon>Embryophyta</taxon>
        <taxon>Tracheophyta</taxon>
        <taxon>Spermatophyta</taxon>
        <taxon>Magnoliopsida</taxon>
        <taxon>eudicotyledons</taxon>
        <taxon>Gunneridae</taxon>
        <taxon>Pentapetalae</taxon>
        <taxon>asterids</taxon>
        <taxon>lamiids</taxon>
        <taxon>Lamiales</taxon>
        <taxon>Pedaliaceae</taxon>
        <taxon>Sesamum</taxon>
    </lineage>
</organism>
<evidence type="ECO:0000313" key="1">
    <source>
        <dbReference type="EMBL" id="KAL0431037.1"/>
    </source>
</evidence>
<name>A0AAW2VNH5_SESRA</name>
<dbReference type="EMBL" id="JACGWJ010000003">
    <property type="protein sequence ID" value="KAL0431037.1"/>
    <property type="molecule type" value="Genomic_DNA"/>
</dbReference>